<evidence type="ECO:0000256" key="10">
    <source>
        <dbReference type="ARBA" id="ARBA00023136"/>
    </source>
</evidence>
<comment type="subcellular location">
    <subcellularLocation>
        <location evidence="1">Cell membrane</location>
        <topology evidence="1">Multi-pass membrane protein</topology>
    </subcellularLocation>
</comment>
<proteinExistence type="inferred from homology"/>
<feature type="transmembrane region" description="Helical" evidence="12">
    <location>
        <begin position="21"/>
        <end position="40"/>
    </location>
</feature>
<feature type="transmembrane region" description="Helical" evidence="12">
    <location>
        <begin position="52"/>
        <end position="71"/>
    </location>
</feature>
<evidence type="ECO:0000256" key="6">
    <source>
        <dbReference type="ARBA" id="ARBA00022801"/>
    </source>
</evidence>
<comment type="caution">
    <text evidence="14">The sequence shown here is derived from an EMBL/GenBank/DDBJ whole genome shotgun (WGS) entry which is preliminary data.</text>
</comment>
<dbReference type="InterPro" id="IPR001915">
    <property type="entry name" value="Peptidase_M48"/>
</dbReference>
<dbReference type="RefSeq" id="WP_250857635.1">
    <property type="nucleotide sequence ID" value="NZ_JAGSOJ010000001.1"/>
</dbReference>
<sequence>MESYKSISKNLIHPWEKKMRAMNIVIFIIIVTSIVGIGFYALINIDSIDEEIIQVAAGAFVVIPIVIFGMGKQYAKSRATSIQITEKQFPEVYQVIKNFSDKLEMGYVPEAYVVQAGGVINAFATAFFSRKYISINSDIFELCYLEHKDLDTLAFVIGHELTHLKRKHATMGMVIVEIFASMIPIWGSTQSRVKEYTCDRHAAWLCPEGVDGLIVLSAGKHLYKQVNIDEYLETSKNCKGIFCWVHNLTASHPIMPKRIKAIQNLDKPGEVL</sequence>
<keyword evidence="15" id="KW-1185">Reference proteome</keyword>
<organism evidence="14 15">
    <name type="scientific">Oceanirhabdus seepicola</name>
    <dbReference type="NCBI Taxonomy" id="2828781"/>
    <lineage>
        <taxon>Bacteria</taxon>
        <taxon>Bacillati</taxon>
        <taxon>Bacillota</taxon>
        <taxon>Clostridia</taxon>
        <taxon>Eubacteriales</taxon>
        <taxon>Clostridiaceae</taxon>
        <taxon>Oceanirhabdus</taxon>
    </lineage>
</organism>
<dbReference type="Gene3D" id="3.30.2010.10">
    <property type="entry name" value="Metalloproteases ('zincins'), catalytic domain"/>
    <property type="match status" value="1"/>
</dbReference>
<evidence type="ECO:0000256" key="12">
    <source>
        <dbReference type="SAM" id="Phobius"/>
    </source>
</evidence>
<evidence type="ECO:0000256" key="4">
    <source>
        <dbReference type="ARBA" id="ARBA00022692"/>
    </source>
</evidence>
<dbReference type="GO" id="GO:0005886">
    <property type="term" value="C:plasma membrane"/>
    <property type="evidence" value="ECO:0007669"/>
    <property type="project" value="UniProtKB-SubCell"/>
</dbReference>
<comment type="similarity">
    <text evidence="11">Belongs to the peptidase M48 family.</text>
</comment>
<dbReference type="InterPro" id="IPR050083">
    <property type="entry name" value="HtpX_protease"/>
</dbReference>
<dbReference type="Pfam" id="PF01435">
    <property type="entry name" value="Peptidase_M48"/>
    <property type="match status" value="1"/>
</dbReference>
<dbReference type="GO" id="GO:0046872">
    <property type="term" value="F:metal ion binding"/>
    <property type="evidence" value="ECO:0007669"/>
    <property type="project" value="UniProtKB-KW"/>
</dbReference>
<dbReference type="PANTHER" id="PTHR43221">
    <property type="entry name" value="PROTEASE HTPX"/>
    <property type="match status" value="1"/>
</dbReference>
<keyword evidence="7 11" id="KW-0862">Zinc</keyword>
<feature type="domain" description="Peptidase M48" evidence="13">
    <location>
        <begin position="87"/>
        <end position="179"/>
    </location>
</feature>
<keyword evidence="8 12" id="KW-1133">Transmembrane helix</keyword>
<dbReference type="GO" id="GO:0004222">
    <property type="term" value="F:metalloendopeptidase activity"/>
    <property type="evidence" value="ECO:0007669"/>
    <property type="project" value="InterPro"/>
</dbReference>
<evidence type="ECO:0000256" key="8">
    <source>
        <dbReference type="ARBA" id="ARBA00022989"/>
    </source>
</evidence>
<keyword evidence="3 11" id="KW-0645">Protease</keyword>
<keyword evidence="5" id="KW-0479">Metal-binding</keyword>
<keyword evidence="6 11" id="KW-0378">Hydrolase</keyword>
<reference evidence="14" key="1">
    <citation type="journal article" date="2021" name="mSystems">
        <title>Bacteria and Archaea Synergistically Convert Glycine Betaine to Biogenic Methane in the Formosa Cold Seep of the South China Sea.</title>
        <authorList>
            <person name="Li L."/>
            <person name="Zhang W."/>
            <person name="Zhang S."/>
            <person name="Song L."/>
            <person name="Sun Q."/>
            <person name="Zhang H."/>
            <person name="Xiang H."/>
            <person name="Dong X."/>
        </authorList>
    </citation>
    <scope>NUCLEOTIDE SEQUENCE</scope>
    <source>
        <strain evidence="14">ZWT</strain>
    </source>
</reference>
<evidence type="ECO:0000256" key="3">
    <source>
        <dbReference type="ARBA" id="ARBA00022670"/>
    </source>
</evidence>
<dbReference type="EMBL" id="JAGSOJ010000001">
    <property type="protein sequence ID" value="MCM1988766.1"/>
    <property type="molecule type" value="Genomic_DNA"/>
</dbReference>
<name>A0A9J6NXP6_9CLOT</name>
<evidence type="ECO:0000256" key="7">
    <source>
        <dbReference type="ARBA" id="ARBA00022833"/>
    </source>
</evidence>
<reference evidence="14" key="2">
    <citation type="submission" date="2021-04" db="EMBL/GenBank/DDBJ databases">
        <authorList>
            <person name="Dong X."/>
        </authorList>
    </citation>
    <scope>NUCLEOTIDE SEQUENCE</scope>
    <source>
        <strain evidence="14">ZWT</strain>
    </source>
</reference>
<keyword evidence="10 12" id="KW-0472">Membrane</keyword>
<dbReference type="GO" id="GO:0006508">
    <property type="term" value="P:proteolysis"/>
    <property type="evidence" value="ECO:0007669"/>
    <property type="project" value="UniProtKB-KW"/>
</dbReference>
<evidence type="ECO:0000256" key="5">
    <source>
        <dbReference type="ARBA" id="ARBA00022723"/>
    </source>
</evidence>
<evidence type="ECO:0000256" key="2">
    <source>
        <dbReference type="ARBA" id="ARBA00022475"/>
    </source>
</evidence>
<dbReference type="AlphaFoldDB" id="A0A9J6NXP6"/>
<evidence type="ECO:0000313" key="14">
    <source>
        <dbReference type="EMBL" id="MCM1988766.1"/>
    </source>
</evidence>
<protein>
    <submittedName>
        <fullName evidence="14">M48 family metallopeptidase</fullName>
    </submittedName>
</protein>
<evidence type="ECO:0000313" key="15">
    <source>
        <dbReference type="Proteomes" id="UP001056429"/>
    </source>
</evidence>
<gene>
    <name evidence="14" type="ORF">KDK92_03365</name>
</gene>
<keyword evidence="9 11" id="KW-0482">Metalloprotease</keyword>
<evidence type="ECO:0000256" key="9">
    <source>
        <dbReference type="ARBA" id="ARBA00023049"/>
    </source>
</evidence>
<evidence type="ECO:0000256" key="1">
    <source>
        <dbReference type="ARBA" id="ARBA00004651"/>
    </source>
</evidence>
<keyword evidence="2" id="KW-1003">Cell membrane</keyword>
<keyword evidence="4 12" id="KW-0812">Transmembrane</keyword>
<evidence type="ECO:0000256" key="11">
    <source>
        <dbReference type="RuleBase" id="RU003983"/>
    </source>
</evidence>
<dbReference type="Proteomes" id="UP001056429">
    <property type="component" value="Unassembled WGS sequence"/>
</dbReference>
<comment type="cofactor">
    <cofactor evidence="11">
        <name>Zn(2+)</name>
        <dbReference type="ChEBI" id="CHEBI:29105"/>
    </cofactor>
    <text evidence="11">Binds 1 zinc ion per subunit.</text>
</comment>
<accession>A0A9J6NXP6</accession>
<dbReference type="PANTHER" id="PTHR43221:SF1">
    <property type="entry name" value="PROTEASE HTPX"/>
    <property type="match status" value="1"/>
</dbReference>
<dbReference type="CDD" id="cd07325">
    <property type="entry name" value="M48_Ste24p_like"/>
    <property type="match status" value="1"/>
</dbReference>
<evidence type="ECO:0000259" key="13">
    <source>
        <dbReference type="Pfam" id="PF01435"/>
    </source>
</evidence>